<comment type="subunit">
    <text evidence="10 11">Component of the heterotrimeric canonical replication protein A complex (RPA).</text>
</comment>
<protein>
    <recommendedName>
        <fullName evidence="11">Replication protein A subunit</fullName>
    </recommendedName>
</protein>
<accession>A0A2P2I042</accession>
<keyword evidence="7 11" id="KW-0238">DNA-binding</keyword>
<evidence type="ECO:0000256" key="12">
    <source>
        <dbReference type="SAM" id="MobiDB-lite"/>
    </source>
</evidence>
<reference evidence="17" key="1">
    <citation type="submission" date="2017-11" db="EMBL/GenBank/DDBJ databases">
        <title>The sensing device of the deep-sea amphipod.</title>
        <authorList>
            <person name="Kobayashi H."/>
            <person name="Nagahama T."/>
            <person name="Arai W."/>
            <person name="Sasagawa Y."/>
            <person name="Umeda M."/>
            <person name="Hayashi T."/>
            <person name="Nikaido I."/>
            <person name="Watanabe H."/>
            <person name="Oguri K."/>
            <person name="Kitazato H."/>
            <person name="Fujioka K."/>
            <person name="Kido Y."/>
            <person name="Takami H."/>
        </authorList>
    </citation>
    <scope>NUCLEOTIDE SEQUENCE</scope>
    <source>
        <tissue evidence="17">Whole body</tissue>
    </source>
</reference>
<dbReference type="FunFam" id="2.40.50.140:FF:000090">
    <property type="entry name" value="Replication protein A subunit"/>
    <property type="match status" value="1"/>
</dbReference>
<evidence type="ECO:0000256" key="11">
    <source>
        <dbReference type="RuleBase" id="RU364130"/>
    </source>
</evidence>
<evidence type="ECO:0000256" key="9">
    <source>
        <dbReference type="ARBA" id="ARBA00058595"/>
    </source>
</evidence>
<evidence type="ECO:0000256" key="8">
    <source>
        <dbReference type="ARBA" id="ARBA00023242"/>
    </source>
</evidence>
<dbReference type="FunFam" id="2.40.50.140:FF:000064">
    <property type="entry name" value="Replication protein A subunit"/>
    <property type="match status" value="1"/>
</dbReference>
<feature type="domain" description="Replication factor A C-terminal" evidence="14">
    <location>
        <begin position="327"/>
        <end position="472"/>
    </location>
</feature>
<evidence type="ECO:0000256" key="5">
    <source>
        <dbReference type="ARBA" id="ARBA00022771"/>
    </source>
</evidence>
<reference evidence="16" key="2">
    <citation type="journal article" date="2018" name="Biosci. Biotechnol. Biochem.">
        <title>Polysaccharide hydrolase of the hadal zone amphipods Hirondellea gigas.</title>
        <authorList>
            <person name="Kobayashi H."/>
            <person name="Nagahama T."/>
            <person name="Arai W."/>
            <person name="Sasagawa Y."/>
            <person name="Umeda M."/>
            <person name="Hayashi T."/>
            <person name="Nikaido I."/>
            <person name="Watanabe H."/>
            <person name="Oguri K."/>
            <person name="Kitazato H."/>
            <person name="Fujioka K."/>
            <person name="Kido Y."/>
            <person name="Takami H."/>
        </authorList>
    </citation>
    <scope>NUCLEOTIDE SEQUENCE</scope>
    <source>
        <tissue evidence="16">Whole body</tissue>
    </source>
</reference>
<dbReference type="GO" id="GO:0006281">
    <property type="term" value="P:DNA repair"/>
    <property type="evidence" value="ECO:0007669"/>
    <property type="project" value="InterPro"/>
</dbReference>
<evidence type="ECO:0000256" key="2">
    <source>
        <dbReference type="ARBA" id="ARBA00005690"/>
    </source>
</evidence>
<dbReference type="CDD" id="cd04476">
    <property type="entry name" value="RPA1_DBD_C"/>
    <property type="match status" value="1"/>
</dbReference>
<dbReference type="Pfam" id="PF08646">
    <property type="entry name" value="Rep_fac-A_C"/>
    <property type="match status" value="1"/>
</dbReference>
<evidence type="ECO:0000256" key="6">
    <source>
        <dbReference type="ARBA" id="ARBA00022833"/>
    </source>
</evidence>
<dbReference type="GO" id="GO:0006260">
    <property type="term" value="P:DNA replication"/>
    <property type="evidence" value="ECO:0007669"/>
    <property type="project" value="UniProtKB-KW"/>
</dbReference>
<dbReference type="NCBIfam" id="TIGR00617">
    <property type="entry name" value="rpa1"/>
    <property type="match status" value="1"/>
</dbReference>
<dbReference type="PANTHER" id="PTHR47165:SF4">
    <property type="entry name" value="OS03G0429900 PROTEIN"/>
    <property type="match status" value="1"/>
</dbReference>
<dbReference type="GO" id="GO:0005634">
    <property type="term" value="C:nucleus"/>
    <property type="evidence" value="ECO:0007669"/>
    <property type="project" value="UniProtKB-SubCell"/>
</dbReference>
<dbReference type="InterPro" id="IPR012340">
    <property type="entry name" value="NA-bd_OB-fold"/>
</dbReference>
<evidence type="ECO:0000256" key="1">
    <source>
        <dbReference type="ARBA" id="ARBA00004123"/>
    </source>
</evidence>
<name>A0A2P2I042_9CRUS</name>
<keyword evidence="3 11" id="KW-0235">DNA replication</keyword>
<dbReference type="Gene3D" id="2.40.50.140">
    <property type="entry name" value="Nucleic acid-binding proteins"/>
    <property type="match status" value="3"/>
</dbReference>
<feature type="domain" description="Replication protein A OB" evidence="15">
    <location>
        <begin position="169"/>
        <end position="266"/>
    </location>
</feature>
<keyword evidence="8 11" id="KW-0539">Nucleus</keyword>
<dbReference type="Pfam" id="PF16900">
    <property type="entry name" value="REPA_OB_2"/>
    <property type="match status" value="1"/>
</dbReference>
<dbReference type="PANTHER" id="PTHR47165">
    <property type="entry name" value="OS03G0429900 PROTEIN"/>
    <property type="match status" value="1"/>
</dbReference>
<evidence type="ECO:0000256" key="10">
    <source>
        <dbReference type="ARBA" id="ARBA00062035"/>
    </source>
</evidence>
<evidence type="ECO:0000313" key="17">
    <source>
        <dbReference type="EMBL" id="LAC21108.1"/>
    </source>
</evidence>
<dbReference type="FunFam" id="2.40.50.140:FF:000041">
    <property type="entry name" value="Replication protein A subunit"/>
    <property type="match status" value="1"/>
</dbReference>
<dbReference type="CDD" id="cd04475">
    <property type="entry name" value="RPA1_DBD_B"/>
    <property type="match status" value="1"/>
</dbReference>
<dbReference type="EMBL" id="IACT01001783">
    <property type="protein sequence ID" value="LAC21108.1"/>
    <property type="molecule type" value="mRNA"/>
</dbReference>
<dbReference type="EMBL" id="IACF01001704">
    <property type="protein sequence ID" value="LAB67393.1"/>
    <property type="molecule type" value="mRNA"/>
</dbReference>
<dbReference type="SUPFAM" id="SSF50249">
    <property type="entry name" value="Nucleic acid-binding proteins"/>
    <property type="match status" value="3"/>
</dbReference>
<dbReference type="InterPro" id="IPR031657">
    <property type="entry name" value="REPA_OB_2"/>
</dbReference>
<feature type="region of interest" description="Disordered" evidence="12">
    <location>
        <begin position="24"/>
        <end position="43"/>
    </location>
</feature>
<evidence type="ECO:0000256" key="3">
    <source>
        <dbReference type="ARBA" id="ARBA00022705"/>
    </source>
</evidence>
<keyword evidence="6 11" id="KW-0862">Zinc</keyword>
<proteinExistence type="evidence at transcript level"/>
<sequence length="481" mass="53066">MIKLLAPPPSPHLLPVLVQRNTSMSSNGAAPSKAMGPAPVAPSGMPNVRPINSLTPYQNKWTICARVTSKSSIRTWSNSRGEGKLFSIDLLDESGEIRATAFNAECDKFFEMLEPNNVYYISVATLKTANKQFSSLKNDYEMSFNGGTQVVPCHEDNSIPAMQFDFISIEQLEKAEKNSIVDLIGVCHEYADISTVIQKSTGRELKKRDLKIIDHSKRSVNLTMWGEQAEKFDGSGCPVLAIKGARVSDFGGVSLSLIGSSTVQINPDISEAHQLKGWWESTGCNSSDVISLSNNRGGSSGGMGGGPLKTFAEAKREGLGSRDQPDFYSCKAIVTLVKKENLLYRACTSEGCNKKVTDMNNGMYRCEKCNKEIDSFSWRLMISCNLADFTESLWVTMFQDVGEIVLGSTAQEMGAMKEENPDMFLAVVSAASFKEYTFKLRVKMDTYNDESRLKTIVQSVEPVNPVEYNKRLIKEIKEMSG</sequence>
<dbReference type="InterPro" id="IPR004591">
    <property type="entry name" value="Rfa1"/>
</dbReference>
<dbReference type="InterPro" id="IPR013955">
    <property type="entry name" value="Rep_factor-A_C"/>
</dbReference>
<evidence type="ECO:0000313" key="16">
    <source>
        <dbReference type="EMBL" id="LAB67393.1"/>
    </source>
</evidence>
<organism evidence="16">
    <name type="scientific">Hirondellea gigas</name>
    <dbReference type="NCBI Taxonomy" id="1518452"/>
    <lineage>
        <taxon>Eukaryota</taxon>
        <taxon>Metazoa</taxon>
        <taxon>Ecdysozoa</taxon>
        <taxon>Arthropoda</taxon>
        <taxon>Crustacea</taxon>
        <taxon>Multicrustacea</taxon>
        <taxon>Malacostraca</taxon>
        <taxon>Eumalacostraca</taxon>
        <taxon>Peracarida</taxon>
        <taxon>Amphipoda</taxon>
        <taxon>Amphilochidea</taxon>
        <taxon>Lysianassida</taxon>
        <taxon>Lysianassidira</taxon>
        <taxon>Lysianassoidea</taxon>
        <taxon>Lysianassidae</taxon>
        <taxon>Hirondellea</taxon>
    </lineage>
</organism>
<evidence type="ECO:0000259" key="15">
    <source>
        <dbReference type="Pfam" id="PF16900"/>
    </source>
</evidence>
<evidence type="ECO:0000259" key="13">
    <source>
        <dbReference type="Pfam" id="PF01336"/>
    </source>
</evidence>
<dbReference type="AlphaFoldDB" id="A0A2P2I042"/>
<dbReference type="GO" id="GO:0003677">
    <property type="term" value="F:DNA binding"/>
    <property type="evidence" value="ECO:0007669"/>
    <property type="project" value="UniProtKB-KW"/>
</dbReference>
<comment type="similarity">
    <text evidence="2 11">Belongs to the replication factor A protein 1 family.</text>
</comment>
<comment type="function">
    <text evidence="9 11">As part of the heterotrimeric replication protein A complex (RPA/RP-A), binds and stabilizes single-stranded DNA intermediates, that form during DNA replication or upon DNA stress. It prevents their reannealing and in parallel, recruits and activates different proteins and complexes involved in DNA metabolism. Thereby, it plays an essential role both in DNA replication and the cellular response to DNA damage.</text>
</comment>
<comment type="subcellular location">
    <subcellularLocation>
        <location evidence="1 11">Nucleus</location>
    </subcellularLocation>
</comment>
<feature type="domain" description="OB" evidence="13">
    <location>
        <begin position="61"/>
        <end position="132"/>
    </location>
</feature>
<evidence type="ECO:0000259" key="14">
    <source>
        <dbReference type="Pfam" id="PF08646"/>
    </source>
</evidence>
<dbReference type="InterPro" id="IPR047192">
    <property type="entry name" value="Euk_RPA1_DBD_C"/>
</dbReference>
<dbReference type="GO" id="GO:0006310">
    <property type="term" value="P:DNA recombination"/>
    <property type="evidence" value="ECO:0007669"/>
    <property type="project" value="InterPro"/>
</dbReference>
<evidence type="ECO:0000256" key="4">
    <source>
        <dbReference type="ARBA" id="ARBA00022723"/>
    </source>
</evidence>
<dbReference type="CDD" id="cd04474">
    <property type="entry name" value="RPA1_DBD_A"/>
    <property type="match status" value="1"/>
</dbReference>
<keyword evidence="4 11" id="KW-0479">Metal-binding</keyword>
<evidence type="ECO:0000256" key="7">
    <source>
        <dbReference type="ARBA" id="ARBA00023125"/>
    </source>
</evidence>
<dbReference type="GO" id="GO:0008270">
    <property type="term" value="F:zinc ion binding"/>
    <property type="evidence" value="ECO:0007669"/>
    <property type="project" value="UniProtKB-KW"/>
</dbReference>
<dbReference type="InterPro" id="IPR004365">
    <property type="entry name" value="NA-bd_OB_tRNA"/>
</dbReference>
<dbReference type="Pfam" id="PF01336">
    <property type="entry name" value="tRNA_anti-codon"/>
    <property type="match status" value="1"/>
</dbReference>
<keyword evidence="5 11" id="KW-0863">Zinc-finger</keyword>